<dbReference type="EC" id="3.1.1.96" evidence="2"/>
<dbReference type="EMBL" id="BAABJZ010000092">
    <property type="protein sequence ID" value="GAA4893996.1"/>
    <property type="molecule type" value="Genomic_DNA"/>
</dbReference>
<keyword evidence="2" id="KW-0694">RNA-binding</keyword>
<comment type="subcellular location">
    <subcellularLocation>
        <location evidence="2">Cytoplasm</location>
    </subcellularLocation>
</comment>
<name>A0ABP9F548_9GAMM</name>
<organism evidence="3 4">
    <name type="scientific">Ferrimonas pelagia</name>
    <dbReference type="NCBI Taxonomy" id="1177826"/>
    <lineage>
        <taxon>Bacteria</taxon>
        <taxon>Pseudomonadati</taxon>
        <taxon>Pseudomonadota</taxon>
        <taxon>Gammaproteobacteria</taxon>
        <taxon>Alteromonadales</taxon>
        <taxon>Ferrimonadaceae</taxon>
        <taxon>Ferrimonas</taxon>
    </lineage>
</organism>
<dbReference type="HAMAP" id="MF_00518">
    <property type="entry name" value="Deacylase_Dtd"/>
    <property type="match status" value="1"/>
</dbReference>
<comment type="subunit">
    <text evidence="2">Homodimer.</text>
</comment>
<dbReference type="InterPro" id="IPR003732">
    <property type="entry name" value="Daa-tRNA_deacyls_DTD"/>
</dbReference>
<dbReference type="NCBIfam" id="TIGR00256">
    <property type="entry name" value="D-aminoacyl-tRNA deacylase"/>
    <property type="match status" value="1"/>
</dbReference>
<accession>A0ABP9F548</accession>
<comment type="domain">
    <text evidence="2">A Gly-cisPro motif from one monomer fits into the active site of the other monomer to allow specific chiral rejection of L-amino acids.</text>
</comment>
<evidence type="ECO:0000256" key="2">
    <source>
        <dbReference type="HAMAP-Rule" id="MF_00518"/>
    </source>
</evidence>
<dbReference type="Proteomes" id="UP001499988">
    <property type="component" value="Unassembled WGS sequence"/>
</dbReference>
<proteinExistence type="inferred from homology"/>
<gene>
    <name evidence="2 3" type="primary">dtd</name>
    <name evidence="3" type="ORF">GCM10023333_28920</name>
</gene>
<evidence type="ECO:0000313" key="3">
    <source>
        <dbReference type="EMBL" id="GAA4893996.1"/>
    </source>
</evidence>
<feature type="short sequence motif" description="Gly-cisPro motif, important for rejection of L-amino acids" evidence="2">
    <location>
        <begin position="137"/>
        <end position="138"/>
    </location>
</feature>
<comment type="caution">
    <text evidence="3">The sequence shown here is derived from an EMBL/GenBank/DDBJ whole genome shotgun (WGS) entry which is preliminary data.</text>
</comment>
<dbReference type="EC" id="3.1.1.-" evidence="2"/>
<keyword evidence="2" id="KW-0820">tRNA-binding</keyword>
<comment type="catalytic activity">
    <reaction evidence="2">
        <text>a D-aminoacyl-tRNA + H2O = a tRNA + a D-alpha-amino acid + H(+)</text>
        <dbReference type="Rhea" id="RHEA:13953"/>
        <dbReference type="Rhea" id="RHEA-COMP:10123"/>
        <dbReference type="Rhea" id="RHEA-COMP:10124"/>
        <dbReference type="ChEBI" id="CHEBI:15377"/>
        <dbReference type="ChEBI" id="CHEBI:15378"/>
        <dbReference type="ChEBI" id="CHEBI:59871"/>
        <dbReference type="ChEBI" id="CHEBI:78442"/>
        <dbReference type="ChEBI" id="CHEBI:79333"/>
        <dbReference type="EC" id="3.1.1.96"/>
    </reaction>
</comment>
<dbReference type="CDD" id="cd00563">
    <property type="entry name" value="Dtyr_deacylase"/>
    <property type="match status" value="1"/>
</dbReference>
<comment type="catalytic activity">
    <reaction evidence="2">
        <text>glycyl-tRNA(Ala) + H2O = tRNA(Ala) + glycine + H(+)</text>
        <dbReference type="Rhea" id="RHEA:53744"/>
        <dbReference type="Rhea" id="RHEA-COMP:9657"/>
        <dbReference type="Rhea" id="RHEA-COMP:13640"/>
        <dbReference type="ChEBI" id="CHEBI:15377"/>
        <dbReference type="ChEBI" id="CHEBI:15378"/>
        <dbReference type="ChEBI" id="CHEBI:57305"/>
        <dbReference type="ChEBI" id="CHEBI:78442"/>
        <dbReference type="ChEBI" id="CHEBI:78522"/>
    </reaction>
</comment>
<keyword evidence="2" id="KW-0378">Hydrolase</keyword>
<evidence type="ECO:0000313" key="4">
    <source>
        <dbReference type="Proteomes" id="UP001499988"/>
    </source>
</evidence>
<protein>
    <recommendedName>
        <fullName evidence="2">D-aminoacyl-tRNA deacylase</fullName>
        <shortName evidence="2">DTD</shortName>
        <ecNumber evidence="2">3.1.1.96</ecNumber>
    </recommendedName>
    <alternativeName>
        <fullName evidence="2">Gly-tRNA(Ala) deacylase</fullName>
        <ecNumber evidence="2">3.1.1.-</ecNumber>
    </alternativeName>
</protein>
<evidence type="ECO:0000256" key="1">
    <source>
        <dbReference type="ARBA" id="ARBA00009673"/>
    </source>
</evidence>
<comment type="similarity">
    <text evidence="1 2">Belongs to the DTD family.</text>
</comment>
<dbReference type="PANTHER" id="PTHR10472:SF5">
    <property type="entry name" value="D-AMINOACYL-TRNA DEACYLASE 1"/>
    <property type="match status" value="1"/>
</dbReference>
<dbReference type="Pfam" id="PF02580">
    <property type="entry name" value="Tyr_Deacylase"/>
    <property type="match status" value="1"/>
</dbReference>
<keyword evidence="2" id="KW-0963">Cytoplasm</keyword>
<keyword evidence="4" id="KW-1185">Reference proteome</keyword>
<dbReference type="InterPro" id="IPR023509">
    <property type="entry name" value="DTD-like_sf"/>
</dbReference>
<dbReference type="SUPFAM" id="SSF69500">
    <property type="entry name" value="DTD-like"/>
    <property type="match status" value="1"/>
</dbReference>
<reference evidence="4" key="1">
    <citation type="journal article" date="2019" name="Int. J. Syst. Evol. Microbiol.">
        <title>The Global Catalogue of Microorganisms (GCM) 10K type strain sequencing project: providing services to taxonomists for standard genome sequencing and annotation.</title>
        <authorList>
            <consortium name="The Broad Institute Genomics Platform"/>
            <consortium name="The Broad Institute Genome Sequencing Center for Infectious Disease"/>
            <person name="Wu L."/>
            <person name="Ma J."/>
        </authorList>
    </citation>
    <scope>NUCLEOTIDE SEQUENCE [LARGE SCALE GENOMIC DNA]</scope>
    <source>
        <strain evidence="4">JCM 18401</strain>
    </source>
</reference>
<sequence>MIALIQRVSHASVVVEGETVGAIDKGLLVLLGVEKDDDGDKLKRLADKVMKYRVFADADDKMNLNVAQAGGSLLVVSQFTLAADTKKGLRPSFSSAAHPTDAEKQYEAFVAYCRSQGMTVATGQFGADMKVSLLNDGPVTFSLQV</sequence>
<dbReference type="Gene3D" id="3.50.80.10">
    <property type="entry name" value="D-tyrosyl-tRNA(Tyr) deacylase"/>
    <property type="match status" value="1"/>
</dbReference>
<dbReference type="PANTHER" id="PTHR10472">
    <property type="entry name" value="D-TYROSYL-TRNA TYR DEACYLASE"/>
    <property type="match status" value="1"/>
</dbReference>
<dbReference type="RefSeq" id="WP_345336143.1">
    <property type="nucleotide sequence ID" value="NZ_BAABJZ010000092.1"/>
</dbReference>
<comment type="function">
    <text evidence="2">An aminoacyl-tRNA editing enzyme that deacylates mischarged D-aminoacyl-tRNAs. Also deacylates mischarged glycyl-tRNA(Ala), protecting cells against glycine mischarging by AlaRS. Acts via tRNA-based rather than protein-based catalysis; rejects L-amino acids rather than detecting D-amino acids in the active site. By recycling D-aminoacyl-tRNA to D-amino acids and free tRNA molecules, this enzyme counteracts the toxicity associated with the formation of D-aminoacyl-tRNA entities in vivo and helps enforce protein L-homochirality.</text>
</comment>